<reference evidence="3" key="1">
    <citation type="submission" date="2017-12" db="EMBL/GenBank/DDBJ databases">
        <authorList>
            <consortium name="DOE Joint Genome Institute"/>
            <person name="Mondo S.J."/>
            <person name="Kjaerbolling I."/>
            <person name="Vesth T.C."/>
            <person name="Frisvad J.C."/>
            <person name="Nybo J.L."/>
            <person name="Theobald S."/>
            <person name="Kuo A."/>
            <person name="Bowyer P."/>
            <person name="Matsuda Y."/>
            <person name="Lyhne E.K."/>
            <person name="Kogle M.E."/>
            <person name="Clum A."/>
            <person name="Lipzen A."/>
            <person name="Salamov A."/>
            <person name="Ngan C.Y."/>
            <person name="Daum C."/>
            <person name="Chiniquy J."/>
            <person name="Barry K."/>
            <person name="LaButti K."/>
            <person name="Haridas S."/>
            <person name="Simmons B.A."/>
            <person name="Magnuson J.K."/>
            <person name="Mortensen U.H."/>
            <person name="Larsen T.O."/>
            <person name="Grigoriev I.V."/>
            <person name="Baker S.E."/>
            <person name="Andersen M.R."/>
            <person name="Nordberg H.P."/>
            <person name="Cantor M.N."/>
            <person name="Hua S.X."/>
        </authorList>
    </citation>
    <scope>NUCLEOTIDE SEQUENCE [LARGE SCALE GENOMIC DNA]</scope>
    <source>
        <strain evidence="3">IBT 19404</strain>
    </source>
</reference>
<sequence>MEHTPPESQHGSRTVKSVFSVPLRYPESILLQPSESLTDRKKAPSHRLLHKIATTCQLTFLFFSLPLFIVSSSSNLISM</sequence>
<evidence type="ECO:0000313" key="3">
    <source>
        <dbReference type="Proteomes" id="UP000235023"/>
    </source>
</evidence>
<evidence type="ECO:0000313" key="2">
    <source>
        <dbReference type="EMBL" id="PLN85144.1"/>
    </source>
</evidence>
<proteinExistence type="predicted"/>
<dbReference type="EMBL" id="KZ559506">
    <property type="protein sequence ID" value="PLN85144.1"/>
    <property type="molecule type" value="Genomic_DNA"/>
</dbReference>
<keyword evidence="1" id="KW-1133">Transmembrane helix</keyword>
<gene>
    <name evidence="2" type="ORF">BDW42DRAFT_161145</name>
</gene>
<feature type="transmembrane region" description="Helical" evidence="1">
    <location>
        <begin position="48"/>
        <end position="69"/>
    </location>
</feature>
<protein>
    <submittedName>
        <fullName evidence="2">Uncharacterized protein</fullName>
    </submittedName>
</protein>
<keyword evidence="1" id="KW-0472">Membrane</keyword>
<accession>A0A2J5I5C9</accession>
<keyword evidence="3" id="KW-1185">Reference proteome</keyword>
<name>A0A2J5I5C9_9EURO</name>
<organism evidence="2 3">
    <name type="scientific">Aspergillus taichungensis</name>
    <dbReference type="NCBI Taxonomy" id="482145"/>
    <lineage>
        <taxon>Eukaryota</taxon>
        <taxon>Fungi</taxon>
        <taxon>Dikarya</taxon>
        <taxon>Ascomycota</taxon>
        <taxon>Pezizomycotina</taxon>
        <taxon>Eurotiomycetes</taxon>
        <taxon>Eurotiomycetidae</taxon>
        <taxon>Eurotiales</taxon>
        <taxon>Aspergillaceae</taxon>
        <taxon>Aspergillus</taxon>
        <taxon>Aspergillus subgen. Circumdati</taxon>
    </lineage>
</organism>
<dbReference type="Proteomes" id="UP000235023">
    <property type="component" value="Unassembled WGS sequence"/>
</dbReference>
<dbReference type="AlphaFoldDB" id="A0A2J5I5C9"/>
<keyword evidence="1" id="KW-0812">Transmembrane</keyword>
<evidence type="ECO:0000256" key="1">
    <source>
        <dbReference type="SAM" id="Phobius"/>
    </source>
</evidence>